<dbReference type="GO" id="GO:0016866">
    <property type="term" value="F:intramolecular transferase activity"/>
    <property type="evidence" value="ECO:0007669"/>
    <property type="project" value="InterPro"/>
</dbReference>
<accession>G6XHN3</accession>
<evidence type="ECO:0000259" key="6">
    <source>
        <dbReference type="Pfam" id="PF13249"/>
    </source>
</evidence>
<comment type="pathway">
    <text evidence="1">Secondary metabolite biosynthesis; hopanoid biosynthesis.</text>
</comment>
<dbReference type="InterPro" id="IPR008930">
    <property type="entry name" value="Terpenoid_cyclase/PrenylTrfase"/>
</dbReference>
<feature type="domain" description="Squalene cyclase C-terminal" evidence="5">
    <location>
        <begin position="328"/>
        <end position="626"/>
    </location>
</feature>
<evidence type="ECO:0000313" key="8">
    <source>
        <dbReference type="Proteomes" id="UP000004949"/>
    </source>
</evidence>
<dbReference type="AlphaFoldDB" id="G6XHN3"/>
<keyword evidence="8" id="KW-1185">Reference proteome</keyword>
<dbReference type="PANTHER" id="PTHR11764:SF20">
    <property type="entry name" value="LANOSTEROL SYNTHASE"/>
    <property type="match status" value="1"/>
</dbReference>
<keyword evidence="3" id="KW-0677">Repeat</keyword>
<feature type="domain" description="Squalene cyclase N-terminal" evidence="6">
    <location>
        <begin position="25"/>
        <end position="316"/>
    </location>
</feature>
<gene>
    <name evidence="7" type="ORF">GMO_09990</name>
</gene>
<dbReference type="SFLD" id="SFLDG01016">
    <property type="entry name" value="Prenyltransferase_Like_2"/>
    <property type="match status" value="1"/>
</dbReference>
<dbReference type="InterPro" id="IPR006400">
    <property type="entry name" value="Hopene-cyclase"/>
</dbReference>
<dbReference type="STRING" id="1088869.GMO_09990"/>
<dbReference type="UniPathway" id="UPA00337"/>
<name>G6XHN3_9PROT</name>
<dbReference type="Proteomes" id="UP000004949">
    <property type="component" value="Unassembled WGS sequence"/>
</dbReference>
<dbReference type="NCBIfam" id="TIGR01507">
    <property type="entry name" value="hopene_cyclase"/>
    <property type="match status" value="1"/>
</dbReference>
<evidence type="ECO:0000259" key="5">
    <source>
        <dbReference type="Pfam" id="PF13243"/>
    </source>
</evidence>
<dbReference type="NCBIfam" id="TIGR01787">
    <property type="entry name" value="squalene_cyclas"/>
    <property type="match status" value="1"/>
</dbReference>
<dbReference type="PANTHER" id="PTHR11764">
    <property type="entry name" value="TERPENE CYCLASE/MUTASE FAMILY MEMBER"/>
    <property type="match status" value="1"/>
</dbReference>
<dbReference type="SUPFAM" id="SSF48239">
    <property type="entry name" value="Terpenoid cyclases/Protein prenyltransferases"/>
    <property type="match status" value="2"/>
</dbReference>
<proteinExistence type="inferred from homology"/>
<protein>
    <submittedName>
        <fullName evidence="7">Squalene-hopene cyclase</fullName>
    </submittedName>
</protein>
<dbReference type="InterPro" id="IPR032696">
    <property type="entry name" value="SQ_cyclase_C"/>
</dbReference>
<dbReference type="Gene3D" id="1.50.10.20">
    <property type="match status" value="2"/>
</dbReference>
<reference evidence="7 8" key="1">
    <citation type="submission" date="2011-10" db="EMBL/GenBank/DDBJ databases">
        <title>Genome sequence of Gluconobacter morbifer G707, isolated from Drosophila gut.</title>
        <authorList>
            <person name="Lee W.-J."/>
            <person name="Kim E.-K."/>
        </authorList>
    </citation>
    <scope>NUCLEOTIDE SEQUENCE [LARGE SCALE GENOMIC DNA]</scope>
    <source>
        <strain evidence="7 8">G707</strain>
    </source>
</reference>
<dbReference type="InterPro" id="IPR018333">
    <property type="entry name" value="Squalene_cyclase"/>
</dbReference>
<dbReference type="Pfam" id="PF13243">
    <property type="entry name" value="SQHop_cyclase_C"/>
    <property type="match status" value="1"/>
</dbReference>
<comment type="similarity">
    <text evidence="2">Belongs to the terpene cyclase/mutase family.</text>
</comment>
<dbReference type="GO" id="GO:0016104">
    <property type="term" value="P:triterpenoid biosynthetic process"/>
    <property type="evidence" value="ECO:0007669"/>
    <property type="project" value="InterPro"/>
</dbReference>
<evidence type="ECO:0000256" key="4">
    <source>
        <dbReference type="ARBA" id="ARBA00023235"/>
    </source>
</evidence>
<comment type="caution">
    <text evidence="7">The sequence shown here is derived from an EMBL/GenBank/DDBJ whole genome shotgun (WGS) entry which is preliminary data.</text>
</comment>
<dbReference type="InterPro" id="IPR032697">
    <property type="entry name" value="SQ_cyclase_N"/>
</dbReference>
<dbReference type="eggNOG" id="COG1657">
    <property type="taxonomic scope" value="Bacteria"/>
</dbReference>
<organism evidence="7 8">
    <name type="scientific">Gluconobacter morbifer G707</name>
    <dbReference type="NCBI Taxonomy" id="1088869"/>
    <lineage>
        <taxon>Bacteria</taxon>
        <taxon>Pseudomonadati</taxon>
        <taxon>Pseudomonadota</taxon>
        <taxon>Alphaproteobacteria</taxon>
        <taxon>Acetobacterales</taxon>
        <taxon>Acetobacteraceae</taxon>
        <taxon>Gluconobacter</taxon>
    </lineage>
</organism>
<dbReference type="Pfam" id="PF13249">
    <property type="entry name" value="SQHop_cyclase_N"/>
    <property type="match status" value="1"/>
</dbReference>
<dbReference type="EMBL" id="AGQV01000001">
    <property type="protein sequence ID" value="EHH69691.1"/>
    <property type="molecule type" value="Genomic_DNA"/>
</dbReference>
<keyword evidence="4" id="KW-0413">Isomerase</keyword>
<evidence type="ECO:0000313" key="7">
    <source>
        <dbReference type="EMBL" id="EHH69691.1"/>
    </source>
</evidence>
<evidence type="ECO:0000256" key="2">
    <source>
        <dbReference type="ARBA" id="ARBA00009755"/>
    </source>
</evidence>
<dbReference type="CDD" id="cd02892">
    <property type="entry name" value="SQCY_1"/>
    <property type="match status" value="1"/>
</dbReference>
<dbReference type="GO" id="GO:0005811">
    <property type="term" value="C:lipid droplet"/>
    <property type="evidence" value="ECO:0007669"/>
    <property type="project" value="InterPro"/>
</dbReference>
<evidence type="ECO:0000256" key="3">
    <source>
        <dbReference type="ARBA" id="ARBA00022737"/>
    </source>
</evidence>
<sequence length="685" mass="76766">MSPADISTKSSSFQRLDNMLPEAVSSACDWLIDQQKPDGHWVGPVESNACMEAQWCLALWFLGQEDHPLRPRLAQALLEMQREDGSWGIYVGADHGDINTTVEAYAALRSMGYAADMPIMAKSAAWIQQKGGLRNVRVFTRYWLALIGEWPWDKTPNLPPEIIWLPDNFIFSIYNFAQWARATMMPLTILSARRPSRPLLPENRLDGLFPEGRENFDYELPVKGEEDLWGRFFRAADKGLHSLQSFPVRRFVPREAAIRHVIEWIIRHQDADGGWGGIQPPWIYGLMALSVEGYPLHHPVLAKAMDALNDPGWRRDKGDASWIQATNSPVWDTMLAVLALHDAGAEDRYSPQMDKAIGWLLDRQVRVKGDWSIKLPDTEPGGWAFEYANDKYPDTDDTAVALIALAGCRHRPEWRERDIEGAISRGVNWLLAMQSSSGGWGAFDKDNNRSILTKIPFCDFGEALDPPSVDVTAHVLEAFGLLGISRNHPSVQKALAYIRSEQERNGAWFGRWGVNYVYGTGAVLPALAAIGEDMTQPYIVRACDWLMSVQQENGGWGESCASYMDINAVGHGVATASQTAWALIGLLAAKRPKDREAIARGCQFLIERQEDGSWTEEEYTGTGFPGYGVGQAIKLDDPSLPDRLLQGAELSRAFMLRYDLYRQYFPVMALSRARRMMKEDASAAA</sequence>
<dbReference type="PATRIC" id="fig|1088869.3.peg.1003"/>
<evidence type="ECO:0000256" key="1">
    <source>
        <dbReference type="ARBA" id="ARBA00004999"/>
    </source>
</evidence>